<dbReference type="RefSeq" id="WP_109793055.1">
    <property type="nucleotide sequence ID" value="NZ_PHIG01000031.1"/>
</dbReference>
<sequence>MLRSLSIRDIVVFDRLDIDLAGGLCALTGETGAGKSILLDSLGLAIGQRAEGRLVRSGADRGAVIAVFELPGDHPAQELLREQEIEPEDQLIVRRTLSADGRSRAFVNDQPVSVGFLARLGETIVEVHGQAAEVGLMKTANHRGILDRFAGNDARLAAVARTHAEWRRLEKAHAARVAEVEKARAEQDFLEHALAELEELAPEPGEEERLAERRGFLMQVEKIAEAVSDAVGALEDEGGVASRLRAAERALDRVRDRAAGRLEAALDALARAAVEADEAVNAISAVAADLDAEPGELERVDERLFALRGAARKHRVEAAGLPELLERYRSQLAAIEGGGRDIERLASEAQAARETYLAAAETLSAARREAAGRLDEAVRGELEPLRMGGARFLTGVAPLGEQDWGAQGADQVRFEVATNPGAEPGPIAKIASGGELSRFMLALKVVLAGSGDAPVLIFDEVDRGVGGATADAVGERLQRLAGRFQVLVVTHSPQVAARAGRQWLIAKDVSDRATTRVVRLESGERREEIARMLSGAEITAEARAAADKLLSGRQP</sequence>
<evidence type="ECO:0000259" key="10">
    <source>
        <dbReference type="Pfam" id="PF02463"/>
    </source>
</evidence>
<evidence type="ECO:0000256" key="1">
    <source>
        <dbReference type="ARBA" id="ARBA00003618"/>
    </source>
</evidence>
<dbReference type="CDD" id="cd03241">
    <property type="entry name" value="ABC_RecN"/>
    <property type="match status" value="2"/>
</dbReference>
<dbReference type="EMBL" id="PHIG01000031">
    <property type="protein sequence ID" value="PJK29778.1"/>
    <property type="molecule type" value="Genomic_DNA"/>
</dbReference>
<evidence type="ECO:0000313" key="12">
    <source>
        <dbReference type="Proteomes" id="UP000229498"/>
    </source>
</evidence>
<dbReference type="PANTHER" id="PTHR11059:SF0">
    <property type="entry name" value="DNA REPAIR PROTEIN RECN"/>
    <property type="match status" value="1"/>
</dbReference>
<evidence type="ECO:0000256" key="9">
    <source>
        <dbReference type="PIRNR" id="PIRNR003128"/>
    </source>
</evidence>
<proteinExistence type="inferred from homology"/>
<dbReference type="OrthoDB" id="9806954at2"/>
<keyword evidence="4" id="KW-0547">Nucleotide-binding</keyword>
<dbReference type="InterPro" id="IPR004604">
    <property type="entry name" value="DNA_recomb/repair_RecN"/>
</dbReference>
<keyword evidence="12" id="KW-1185">Reference proteome</keyword>
<keyword evidence="5 9" id="KW-0227">DNA damage</keyword>
<evidence type="ECO:0000256" key="8">
    <source>
        <dbReference type="ARBA" id="ARBA00033408"/>
    </source>
</evidence>
<dbReference type="SUPFAM" id="SSF52540">
    <property type="entry name" value="P-loop containing nucleoside triphosphate hydrolases"/>
    <property type="match status" value="2"/>
</dbReference>
<dbReference type="GO" id="GO:0006281">
    <property type="term" value="P:DNA repair"/>
    <property type="evidence" value="ECO:0007669"/>
    <property type="project" value="UniProtKB-KW"/>
</dbReference>
<dbReference type="InterPro" id="IPR003395">
    <property type="entry name" value="RecF/RecN/SMC_N"/>
</dbReference>
<dbReference type="PANTHER" id="PTHR11059">
    <property type="entry name" value="DNA REPAIR PROTEIN RECN"/>
    <property type="match status" value="1"/>
</dbReference>
<name>A0A2M9G234_9PROT</name>
<evidence type="ECO:0000256" key="5">
    <source>
        <dbReference type="ARBA" id="ARBA00022763"/>
    </source>
</evidence>
<evidence type="ECO:0000313" key="11">
    <source>
        <dbReference type="EMBL" id="PJK29778.1"/>
    </source>
</evidence>
<dbReference type="Gene3D" id="3.40.50.300">
    <property type="entry name" value="P-loop containing nucleotide triphosphate hydrolases"/>
    <property type="match status" value="2"/>
</dbReference>
<evidence type="ECO:0000256" key="4">
    <source>
        <dbReference type="ARBA" id="ARBA00022741"/>
    </source>
</evidence>
<dbReference type="GO" id="GO:0005524">
    <property type="term" value="F:ATP binding"/>
    <property type="evidence" value="ECO:0007669"/>
    <property type="project" value="UniProtKB-KW"/>
</dbReference>
<dbReference type="AlphaFoldDB" id="A0A2M9G234"/>
<comment type="similarity">
    <text evidence="2 9">Belongs to the RecN family.</text>
</comment>
<dbReference type="PIRSF" id="PIRSF003128">
    <property type="entry name" value="RecN"/>
    <property type="match status" value="1"/>
</dbReference>
<reference evidence="11 12" key="1">
    <citation type="submission" date="2017-11" db="EMBL/GenBank/DDBJ databases">
        <title>Draft genome sequence of Rhizobiales bacterium SY3-13.</title>
        <authorList>
            <person name="Sun C."/>
        </authorList>
    </citation>
    <scope>NUCLEOTIDE SEQUENCE [LARGE SCALE GENOMIC DNA]</scope>
    <source>
        <strain evidence="11 12">SY3-13</strain>
    </source>
</reference>
<evidence type="ECO:0000256" key="6">
    <source>
        <dbReference type="ARBA" id="ARBA00022840"/>
    </source>
</evidence>
<organism evidence="11 12">
    <name type="scientific">Minwuia thermotolerans</name>
    <dbReference type="NCBI Taxonomy" id="2056226"/>
    <lineage>
        <taxon>Bacteria</taxon>
        <taxon>Pseudomonadati</taxon>
        <taxon>Pseudomonadota</taxon>
        <taxon>Alphaproteobacteria</taxon>
        <taxon>Minwuiales</taxon>
        <taxon>Minwuiaceae</taxon>
        <taxon>Minwuia</taxon>
    </lineage>
</organism>
<evidence type="ECO:0000256" key="2">
    <source>
        <dbReference type="ARBA" id="ARBA00009441"/>
    </source>
</evidence>
<keyword evidence="7 9" id="KW-0234">DNA repair</keyword>
<comment type="function">
    <text evidence="1 9">May be involved in recombinational repair of damaged DNA.</text>
</comment>
<dbReference type="GO" id="GO:0006310">
    <property type="term" value="P:DNA recombination"/>
    <property type="evidence" value="ECO:0007669"/>
    <property type="project" value="InterPro"/>
</dbReference>
<comment type="caution">
    <text evidence="11">The sequence shown here is derived from an EMBL/GenBank/DDBJ whole genome shotgun (WGS) entry which is preliminary data.</text>
</comment>
<keyword evidence="6" id="KW-0067">ATP-binding</keyword>
<accession>A0A2M9G234</accession>
<dbReference type="InterPro" id="IPR027417">
    <property type="entry name" value="P-loop_NTPase"/>
</dbReference>
<dbReference type="FunFam" id="3.40.50.300:FF:000356">
    <property type="entry name" value="DNA repair protein RecN"/>
    <property type="match status" value="1"/>
</dbReference>
<protein>
    <recommendedName>
        <fullName evidence="3 9">DNA repair protein RecN</fullName>
    </recommendedName>
    <alternativeName>
        <fullName evidence="8 9">Recombination protein N</fullName>
    </alternativeName>
</protein>
<dbReference type="Proteomes" id="UP000229498">
    <property type="component" value="Unassembled WGS sequence"/>
</dbReference>
<dbReference type="FunFam" id="3.40.50.300:FF:000319">
    <property type="entry name" value="DNA repair protein RecN"/>
    <property type="match status" value="1"/>
</dbReference>
<dbReference type="Pfam" id="PF02463">
    <property type="entry name" value="SMC_N"/>
    <property type="match status" value="1"/>
</dbReference>
<dbReference type="GO" id="GO:0009432">
    <property type="term" value="P:SOS response"/>
    <property type="evidence" value="ECO:0007669"/>
    <property type="project" value="UniProtKB-ARBA"/>
</dbReference>
<gene>
    <name evidence="11" type="primary">recN</name>
    <name evidence="11" type="ORF">CVT23_08330</name>
</gene>
<evidence type="ECO:0000256" key="3">
    <source>
        <dbReference type="ARBA" id="ARBA00021315"/>
    </source>
</evidence>
<dbReference type="GO" id="GO:0043590">
    <property type="term" value="C:bacterial nucleoid"/>
    <property type="evidence" value="ECO:0007669"/>
    <property type="project" value="TreeGrafter"/>
</dbReference>
<evidence type="ECO:0000256" key="7">
    <source>
        <dbReference type="ARBA" id="ARBA00023204"/>
    </source>
</evidence>
<feature type="domain" description="RecF/RecN/SMC N-terminal" evidence="10">
    <location>
        <begin position="2"/>
        <end position="502"/>
    </location>
</feature>
<dbReference type="NCBIfam" id="TIGR00634">
    <property type="entry name" value="recN"/>
    <property type="match status" value="1"/>
</dbReference>